<dbReference type="SUPFAM" id="SSF57184">
    <property type="entry name" value="Growth factor receptor domain"/>
    <property type="match status" value="1"/>
</dbReference>
<evidence type="ECO:0000313" key="2">
    <source>
        <dbReference type="WBParaSite" id="Csp11.Scaffold466.g1586.t1"/>
    </source>
</evidence>
<dbReference type="Proteomes" id="UP000095282">
    <property type="component" value="Unplaced"/>
</dbReference>
<name>A0A1I7T1R9_9PELO</name>
<organism evidence="1 2">
    <name type="scientific">Caenorhabditis tropicalis</name>
    <dbReference type="NCBI Taxonomy" id="1561998"/>
    <lineage>
        <taxon>Eukaryota</taxon>
        <taxon>Metazoa</taxon>
        <taxon>Ecdysozoa</taxon>
        <taxon>Nematoda</taxon>
        <taxon>Chromadorea</taxon>
        <taxon>Rhabditida</taxon>
        <taxon>Rhabditina</taxon>
        <taxon>Rhabditomorpha</taxon>
        <taxon>Rhabditoidea</taxon>
        <taxon>Rhabditidae</taxon>
        <taxon>Peloderinae</taxon>
        <taxon>Caenorhabditis</taxon>
    </lineage>
</organism>
<dbReference type="WBParaSite" id="Csp11.Scaffold466.g1586.t1">
    <property type="protein sequence ID" value="Csp11.Scaffold466.g1586.t1"/>
    <property type="gene ID" value="Csp11.Scaffold466.g1586"/>
</dbReference>
<evidence type="ECO:0000313" key="1">
    <source>
        <dbReference type="Proteomes" id="UP000095282"/>
    </source>
</evidence>
<sequence>MEQKWKVLKPMTASFKIVDINKVNSTLRKILRTFLLLLLLPLLISAEYPCPDGLYNIKGRCLAPICINNPVLPPCATNCPAGQWPSQHLCVPKPHCPDDQAAWNGTCVSQCIPPTTTNCVLCAPPRVLAADLTCKKCPPGTRPTNNQCPFDCPQNTTWGVDRCVPSCGWSQQEVNGACENVCAPGKYLYGSQCRNNCDGLFYHEDICVEVCPAGFVVENGNHCVRGNTLPFG</sequence>
<dbReference type="AlphaFoldDB" id="A0A1I7T1R9"/>
<proteinExistence type="predicted"/>
<accession>A0A1I7T1R9</accession>
<keyword evidence="1" id="KW-1185">Reference proteome</keyword>
<dbReference type="InterPro" id="IPR009030">
    <property type="entry name" value="Growth_fac_rcpt_cys_sf"/>
</dbReference>
<reference evidence="2" key="1">
    <citation type="submission" date="2016-11" db="UniProtKB">
        <authorList>
            <consortium name="WormBaseParasite"/>
        </authorList>
    </citation>
    <scope>IDENTIFICATION</scope>
</reference>
<protein>
    <submittedName>
        <fullName evidence="2">TIL domain-containing protein</fullName>
    </submittedName>
</protein>